<dbReference type="RefSeq" id="WP_004828933.1">
    <property type="nucleotide sequence ID" value="NZ_JRMW01000006.1"/>
</dbReference>
<evidence type="ECO:0008006" key="4">
    <source>
        <dbReference type="Google" id="ProtNLM"/>
    </source>
</evidence>
<sequence>MKNKVSIREVVATKIIIAILIAGYYWLWSRSDYQPEYQQFSSYWGFILFLILIVHYFRVKKYKKEYFDEFAEKNLHRCDSICLKIFGVLMVIIAYLGGILGHVNGISTALMGWLIIGTVITITILRTIMFIIMDSKGV</sequence>
<name>A0A095YHQ7_9FIRM</name>
<dbReference type="OrthoDB" id="1655796at2"/>
<dbReference type="Proteomes" id="UP000029579">
    <property type="component" value="Unassembled WGS sequence"/>
</dbReference>
<evidence type="ECO:0000313" key="2">
    <source>
        <dbReference type="EMBL" id="KGF06077.1"/>
    </source>
</evidence>
<dbReference type="AlphaFoldDB" id="A0A095YHQ7"/>
<comment type="caution">
    <text evidence="2">The sequence shown here is derived from an EMBL/GenBank/DDBJ whole genome shotgun (WGS) entry which is preliminary data.</text>
</comment>
<accession>A0A095YHQ7</accession>
<protein>
    <recommendedName>
        <fullName evidence="4">DUF3796 domain-containing protein</fullName>
    </recommendedName>
</protein>
<dbReference type="eggNOG" id="ENOG5032W25">
    <property type="taxonomic scope" value="Bacteria"/>
</dbReference>
<proteinExistence type="predicted"/>
<organism evidence="2 3">
    <name type="scientific">Anaerococcus lactolyticus S7-1-13</name>
    <dbReference type="NCBI Taxonomy" id="1284686"/>
    <lineage>
        <taxon>Bacteria</taxon>
        <taxon>Bacillati</taxon>
        <taxon>Bacillota</taxon>
        <taxon>Tissierellia</taxon>
        <taxon>Tissierellales</taxon>
        <taxon>Peptoniphilaceae</taxon>
        <taxon>Anaerococcus</taxon>
    </lineage>
</organism>
<feature type="transmembrane region" description="Helical" evidence="1">
    <location>
        <begin position="12"/>
        <end position="28"/>
    </location>
</feature>
<keyword evidence="1" id="KW-0812">Transmembrane</keyword>
<keyword evidence="1" id="KW-0472">Membrane</keyword>
<gene>
    <name evidence="2" type="ORF">HMPREF1630_00275</name>
</gene>
<feature type="transmembrane region" description="Helical" evidence="1">
    <location>
        <begin position="80"/>
        <end position="103"/>
    </location>
</feature>
<reference evidence="2 3" key="1">
    <citation type="submission" date="2014-07" db="EMBL/GenBank/DDBJ databases">
        <authorList>
            <person name="McCorrison J."/>
            <person name="Sanka R."/>
            <person name="Torralba M."/>
            <person name="Gillis M."/>
            <person name="Haft D.H."/>
            <person name="Methe B."/>
            <person name="Sutton G."/>
            <person name="Nelson K.E."/>
        </authorList>
    </citation>
    <scope>NUCLEOTIDE SEQUENCE [LARGE SCALE GENOMIC DNA]</scope>
    <source>
        <strain evidence="2 3">S7-1-13</strain>
    </source>
</reference>
<evidence type="ECO:0000256" key="1">
    <source>
        <dbReference type="SAM" id="Phobius"/>
    </source>
</evidence>
<dbReference type="EMBL" id="JRMW01000006">
    <property type="protein sequence ID" value="KGF06077.1"/>
    <property type="molecule type" value="Genomic_DNA"/>
</dbReference>
<feature type="transmembrane region" description="Helical" evidence="1">
    <location>
        <begin position="109"/>
        <end position="132"/>
    </location>
</feature>
<feature type="transmembrane region" description="Helical" evidence="1">
    <location>
        <begin position="40"/>
        <end position="59"/>
    </location>
</feature>
<keyword evidence="1" id="KW-1133">Transmembrane helix</keyword>
<evidence type="ECO:0000313" key="3">
    <source>
        <dbReference type="Proteomes" id="UP000029579"/>
    </source>
</evidence>